<feature type="compositionally biased region" description="Low complexity" evidence="1">
    <location>
        <begin position="692"/>
        <end position="702"/>
    </location>
</feature>
<dbReference type="CDD" id="cd00085">
    <property type="entry name" value="HNHc"/>
    <property type="match status" value="1"/>
</dbReference>
<accession>A0A7S3VT20</accession>
<feature type="compositionally biased region" description="Pro residues" evidence="1">
    <location>
        <begin position="545"/>
        <end position="562"/>
    </location>
</feature>
<sequence length="754" mass="82195">MERGRRRGKGRSKGGGRGQGHQRSLQPTLWYLEDQESQQRAFPAALEEGGGSTAYDLSQMPIVYPEDLASATVSAGGDDSYCVNFTKPLFWWRITAKHICADLAPLDGQLVPVPGVTQLSLKQLVDLRRRFLQKFNVPNEWGNGRESTKERAKCNSRHARSMAWARLEHLYRTRLMHAYGAIPEELLQHFRVDVYGNVVALDAVPGSPAAFSMDHIMPWSKGGLTRAENLMALSEKANEAKSNALHCFIIQKQQRQQQGTQSQGQQPAPPSLSGGVTLPAPLSTGKVVGHLLIKERRKGGRGRNSGKPWYFLQPMPRGLQVSELIQLWQQLKDIQDSSHRAPSSGTDAAEEGLQLQASQKQRLHTLKVLLCRPWPSMLKVRHEKNKAITADGMHSITSNFVAVAKELASALPTVELTAQLARGEGPLASHPDGAPDSLSETDTADVDEESRTSDDADLSSQEDEGEEPCENEGEEEEEEEEEEADKGEEGAPPPSNLISSPPLPPQRLPPIMPNTKPRNRMKPESASSDCPHAPWPLTNLNSLPPASPHLPPTSPHLPPTSPLLPHTPFTPADADTHVQHLPTQDHSHGPLHERKRMGVPAELEPAADTQQQQQQQQKRQHLRLPPQDDRQQIKIVEPSHSPQPQQSSQHDAPLGGPPASAAVPHECMVAGPWVGESDSSVGQPQPSPPTPTATTLMPTAPTLLPPSVPQKQPLKTLGWWLRSMLCLGGGRAEAAAAAAAGPRSNRSSNRVAPA</sequence>
<feature type="compositionally biased region" description="Low complexity" evidence="1">
    <location>
        <begin position="732"/>
        <end position="741"/>
    </location>
</feature>
<dbReference type="PANTHER" id="PTHR33427">
    <property type="entry name" value="HNH ENDONUCLEASE"/>
    <property type="match status" value="1"/>
</dbReference>
<organism evidence="2">
    <name type="scientific">Dunaliella tertiolecta</name>
    <name type="common">Green alga</name>
    <dbReference type="NCBI Taxonomy" id="3047"/>
    <lineage>
        <taxon>Eukaryota</taxon>
        <taxon>Viridiplantae</taxon>
        <taxon>Chlorophyta</taxon>
        <taxon>core chlorophytes</taxon>
        <taxon>Chlorophyceae</taxon>
        <taxon>CS clade</taxon>
        <taxon>Chlamydomonadales</taxon>
        <taxon>Dunaliellaceae</taxon>
        <taxon>Dunaliella</taxon>
    </lineage>
</organism>
<dbReference type="InterPro" id="IPR003615">
    <property type="entry name" value="HNH_nuc"/>
</dbReference>
<protein>
    <recommendedName>
        <fullName evidence="3">HNH nuclease domain-containing protein</fullName>
    </recommendedName>
</protein>
<dbReference type="PANTHER" id="PTHR33427:SF2">
    <property type="entry name" value="TRICHOHYALIN"/>
    <property type="match status" value="1"/>
</dbReference>
<feature type="compositionally biased region" description="Pro residues" evidence="1">
    <location>
        <begin position="491"/>
        <end position="512"/>
    </location>
</feature>
<proteinExistence type="predicted"/>
<feature type="compositionally biased region" description="Basic and acidic residues" evidence="1">
    <location>
        <begin position="574"/>
        <end position="592"/>
    </location>
</feature>
<feature type="region of interest" description="Disordered" evidence="1">
    <location>
        <begin position="731"/>
        <end position="754"/>
    </location>
</feature>
<feature type="compositionally biased region" description="Basic residues" evidence="1">
    <location>
        <begin position="1"/>
        <end position="14"/>
    </location>
</feature>
<evidence type="ECO:0000313" key="2">
    <source>
        <dbReference type="EMBL" id="CAE0502529.1"/>
    </source>
</evidence>
<feature type="region of interest" description="Disordered" evidence="1">
    <location>
        <begin position="1"/>
        <end position="27"/>
    </location>
</feature>
<reference evidence="2" key="1">
    <citation type="submission" date="2021-01" db="EMBL/GenBank/DDBJ databases">
        <authorList>
            <person name="Corre E."/>
            <person name="Pelletier E."/>
            <person name="Niang G."/>
            <person name="Scheremetjew M."/>
            <person name="Finn R."/>
            <person name="Kale V."/>
            <person name="Holt S."/>
            <person name="Cochrane G."/>
            <person name="Meng A."/>
            <person name="Brown T."/>
            <person name="Cohen L."/>
        </authorList>
    </citation>
    <scope>NUCLEOTIDE SEQUENCE</scope>
    <source>
        <strain evidence="2">CCMP1320</strain>
    </source>
</reference>
<feature type="compositionally biased region" description="Low complexity" evidence="1">
    <location>
        <begin position="638"/>
        <end position="650"/>
    </location>
</feature>
<evidence type="ECO:0008006" key="3">
    <source>
        <dbReference type="Google" id="ProtNLM"/>
    </source>
</evidence>
<evidence type="ECO:0000256" key="1">
    <source>
        <dbReference type="SAM" id="MobiDB-lite"/>
    </source>
</evidence>
<feature type="region of interest" description="Disordered" evidence="1">
    <location>
        <begin position="424"/>
        <end position="712"/>
    </location>
</feature>
<feature type="compositionally biased region" description="Acidic residues" evidence="1">
    <location>
        <begin position="455"/>
        <end position="486"/>
    </location>
</feature>
<name>A0A7S3VT20_DUNTE</name>
<feature type="compositionally biased region" description="Polar residues" evidence="1">
    <location>
        <begin position="744"/>
        <end position="754"/>
    </location>
</feature>
<gene>
    <name evidence="2" type="ORF">DTER00134_LOCUS17602</name>
</gene>
<dbReference type="Gene3D" id="1.10.30.50">
    <property type="match status" value="1"/>
</dbReference>
<dbReference type="AlphaFoldDB" id="A0A7S3VT20"/>
<feature type="region of interest" description="Disordered" evidence="1">
    <location>
        <begin position="252"/>
        <end position="281"/>
    </location>
</feature>
<dbReference type="EMBL" id="HBIP01029142">
    <property type="protein sequence ID" value="CAE0502529.1"/>
    <property type="molecule type" value="Transcribed_RNA"/>
</dbReference>
<feature type="compositionally biased region" description="Low complexity" evidence="1">
    <location>
        <begin position="252"/>
        <end position="275"/>
    </location>
</feature>